<dbReference type="InterPro" id="IPR056822">
    <property type="entry name" value="TEN_NHL"/>
</dbReference>
<dbReference type="Pfam" id="PF01436">
    <property type="entry name" value="NHL"/>
    <property type="match status" value="2"/>
</dbReference>
<sequence length="351" mass="36668">MNPWSSLSIAVFLLGTPLGAATVTTVIGTGEPGLSDTQVANPYGVVVGPDGALYFCDLDNQRIRRIDPSTGRTTTIAGNGSIGYSGDGGPATQAALNMPHEIQFDRDGHLYIVERDSHAVRRVDGNTGLISTVAGTGEAGFSGDGGPATDAQLRQPHSIAFDPQGRLLICDIGNHRIRRVDPATGEIDTWAGTGEREGTTDGAPLSGTPLNGPRAMALDPNGNLYLALREGNAIYRIDLSTETLHHVAGTGEPGHTGDGSPATRATLGGPKGLAYHDGRLYVADTENHVIRMVDISSGLISTVLGDGERGDGPEDDPLRCRLARPHGVFANAAGGLYVGDSEAHRIRLLEQ</sequence>
<keyword evidence="1" id="KW-0677">Repeat</keyword>
<name>A0A381VVR1_9ZZZZ</name>
<dbReference type="Pfam" id="PF25021">
    <property type="entry name" value="TEN_NHL"/>
    <property type="match status" value="1"/>
</dbReference>
<evidence type="ECO:0000259" key="3">
    <source>
        <dbReference type="Pfam" id="PF25021"/>
    </source>
</evidence>
<feature type="domain" description="Teneurin NHL" evidence="3">
    <location>
        <begin position="252"/>
        <end position="308"/>
    </location>
</feature>
<evidence type="ECO:0000256" key="1">
    <source>
        <dbReference type="ARBA" id="ARBA00022737"/>
    </source>
</evidence>
<dbReference type="SUPFAM" id="SSF101898">
    <property type="entry name" value="NHL repeat"/>
    <property type="match status" value="1"/>
</dbReference>
<dbReference type="Gene3D" id="2.120.10.30">
    <property type="entry name" value="TolB, C-terminal domain"/>
    <property type="match status" value="3"/>
</dbReference>
<evidence type="ECO:0000313" key="4">
    <source>
        <dbReference type="EMBL" id="SVA44389.1"/>
    </source>
</evidence>
<protein>
    <recommendedName>
        <fullName evidence="3">Teneurin NHL domain-containing protein</fullName>
    </recommendedName>
</protein>
<organism evidence="4">
    <name type="scientific">marine metagenome</name>
    <dbReference type="NCBI Taxonomy" id="408172"/>
    <lineage>
        <taxon>unclassified sequences</taxon>
        <taxon>metagenomes</taxon>
        <taxon>ecological metagenomes</taxon>
    </lineage>
</organism>
<dbReference type="InterPro" id="IPR001258">
    <property type="entry name" value="NHL_repeat"/>
</dbReference>
<dbReference type="AlphaFoldDB" id="A0A381VVR1"/>
<feature type="region of interest" description="Disordered" evidence="2">
    <location>
        <begin position="187"/>
        <end position="207"/>
    </location>
</feature>
<gene>
    <name evidence="4" type="ORF">METZ01_LOCUS97243</name>
</gene>
<accession>A0A381VVR1</accession>
<dbReference type="PANTHER" id="PTHR46388:SF2">
    <property type="entry name" value="NHL REPEAT-CONTAINING PROTEIN 2"/>
    <property type="match status" value="1"/>
</dbReference>
<reference evidence="4" key="1">
    <citation type="submission" date="2018-05" db="EMBL/GenBank/DDBJ databases">
        <authorList>
            <person name="Lanie J.A."/>
            <person name="Ng W.-L."/>
            <person name="Kazmierczak K.M."/>
            <person name="Andrzejewski T.M."/>
            <person name="Davidsen T.M."/>
            <person name="Wayne K.J."/>
            <person name="Tettelin H."/>
            <person name="Glass J.I."/>
            <person name="Rusch D."/>
            <person name="Podicherti R."/>
            <person name="Tsui H.-C.T."/>
            <person name="Winkler M.E."/>
        </authorList>
    </citation>
    <scope>NUCLEOTIDE SEQUENCE</scope>
</reference>
<dbReference type="PANTHER" id="PTHR46388">
    <property type="entry name" value="NHL REPEAT-CONTAINING PROTEIN 2"/>
    <property type="match status" value="1"/>
</dbReference>
<proteinExistence type="predicted"/>
<evidence type="ECO:0000256" key="2">
    <source>
        <dbReference type="SAM" id="MobiDB-lite"/>
    </source>
</evidence>
<dbReference type="PROSITE" id="PS51125">
    <property type="entry name" value="NHL"/>
    <property type="match status" value="1"/>
</dbReference>
<dbReference type="InterPro" id="IPR011042">
    <property type="entry name" value="6-blade_b-propeller_TolB-like"/>
</dbReference>
<dbReference type="EMBL" id="UINC01009932">
    <property type="protein sequence ID" value="SVA44389.1"/>
    <property type="molecule type" value="Genomic_DNA"/>
</dbReference>